<protein>
    <recommendedName>
        <fullName evidence="14">MARVEL domain-containing protein</fullName>
    </recommendedName>
</protein>
<dbReference type="EMBL" id="SPRV01000037">
    <property type="protein sequence ID" value="TIC60661.1"/>
    <property type="molecule type" value="Genomic_DNA"/>
</dbReference>
<evidence type="ECO:0000313" key="13">
    <source>
        <dbReference type="Proteomes" id="UP000310708"/>
    </source>
</evidence>
<evidence type="ECO:0000313" key="7">
    <source>
        <dbReference type="EMBL" id="TIC63497.1"/>
    </source>
</evidence>
<dbReference type="Proteomes" id="UP000310685">
    <property type="component" value="Unassembled WGS sequence"/>
</dbReference>
<sequence>MATTESVIKRAHPIYMGTLVLFGIILMSITAFLVDRYNRFDNFPATGVSNTVKYLLFCSLWSIVTSAIYLVGFLAVPLGSGGALLSVASHLIWVILSFCIWLAGAAAITAELGGGLSCRFSDFTYCHHLNAVLGLTWIETVLVFLGMIAIIVLSVRSRSSSGHIAA</sequence>
<evidence type="ECO:0000313" key="9">
    <source>
        <dbReference type="Proteomes" id="UP000305647"/>
    </source>
</evidence>
<evidence type="ECO:0000313" key="11">
    <source>
        <dbReference type="Proteomes" id="UP000309601"/>
    </source>
</evidence>
<keyword evidence="1" id="KW-0472">Membrane</keyword>
<accession>A0A4T0NXU0</accession>
<evidence type="ECO:0000313" key="2">
    <source>
        <dbReference type="EMBL" id="TIB76819.1"/>
    </source>
</evidence>
<evidence type="ECO:0008006" key="14">
    <source>
        <dbReference type="Google" id="ProtNLM"/>
    </source>
</evidence>
<dbReference type="EMBL" id="SPRH01000043">
    <property type="protein sequence ID" value="TIB97850.1"/>
    <property type="molecule type" value="Genomic_DNA"/>
</dbReference>
<dbReference type="Proteomes" id="UP000307169">
    <property type="component" value="Unassembled WGS sequence"/>
</dbReference>
<dbReference type="EMBL" id="SPRX01000046">
    <property type="protein sequence ID" value="TIC63497.1"/>
    <property type="molecule type" value="Genomic_DNA"/>
</dbReference>
<evidence type="ECO:0000313" key="4">
    <source>
        <dbReference type="EMBL" id="TIC28457.1"/>
    </source>
</evidence>
<feature type="transmembrane region" description="Helical" evidence="1">
    <location>
        <begin position="54"/>
        <end position="76"/>
    </location>
</feature>
<evidence type="ECO:0000313" key="12">
    <source>
        <dbReference type="Proteomes" id="UP000310685"/>
    </source>
</evidence>
<dbReference type="AlphaFoldDB" id="A0A4T0NXU0"/>
<proteinExistence type="predicted"/>
<keyword evidence="1" id="KW-1133">Transmembrane helix</keyword>
<evidence type="ECO:0000313" key="8">
    <source>
        <dbReference type="Proteomes" id="UP000305362"/>
    </source>
</evidence>
<dbReference type="EMBL" id="SPRW01000042">
    <property type="protein sequence ID" value="TIC62817.1"/>
    <property type="molecule type" value="Genomic_DNA"/>
</dbReference>
<dbReference type="EMBL" id="SPRC01000041">
    <property type="protein sequence ID" value="TIB76819.1"/>
    <property type="molecule type" value="Genomic_DNA"/>
</dbReference>
<gene>
    <name evidence="7" type="ORF">E3Q01_03314</name>
    <name evidence="6" type="ORF">E3Q02_03318</name>
    <name evidence="5" type="ORF">E3Q03_03086</name>
    <name evidence="4" type="ORF">E3Q10_03170</name>
    <name evidence="3" type="ORF">E3Q17_03234</name>
    <name evidence="2" type="ORF">E3Q22_03363</name>
</gene>
<organism evidence="4 9">
    <name type="scientific">Wallemia mellicola</name>
    <dbReference type="NCBI Taxonomy" id="1708541"/>
    <lineage>
        <taxon>Eukaryota</taxon>
        <taxon>Fungi</taxon>
        <taxon>Dikarya</taxon>
        <taxon>Basidiomycota</taxon>
        <taxon>Wallemiomycotina</taxon>
        <taxon>Wallemiomycetes</taxon>
        <taxon>Wallemiales</taxon>
        <taxon>Wallemiaceae</taxon>
        <taxon>Wallemia</taxon>
    </lineage>
</organism>
<comment type="caution">
    <text evidence="4">The sequence shown here is derived from an EMBL/GenBank/DDBJ whole genome shotgun (WGS) entry which is preliminary data.</text>
</comment>
<dbReference type="Proteomes" id="UP000309601">
    <property type="component" value="Unassembled WGS sequence"/>
</dbReference>
<reference evidence="8 9" key="1">
    <citation type="submission" date="2019-03" db="EMBL/GenBank/DDBJ databases">
        <title>Sequencing 25 genomes of Wallemia mellicola.</title>
        <authorList>
            <person name="Gostincar C."/>
        </authorList>
    </citation>
    <scope>NUCLEOTIDE SEQUENCE [LARGE SCALE GENOMIC DNA]</scope>
    <source>
        <strain evidence="3 10">EXF-1262</strain>
        <strain evidence="6 11">EXF-1274</strain>
        <strain evidence="5 8">EXF-1277</strain>
        <strain evidence="2 12">EXF-6152</strain>
        <strain evidence="7 13">EXF-757</strain>
        <strain evidence="4 9">EXF-8738</strain>
    </source>
</reference>
<evidence type="ECO:0000313" key="5">
    <source>
        <dbReference type="EMBL" id="TIC60661.1"/>
    </source>
</evidence>
<feature type="transmembrane region" description="Helical" evidence="1">
    <location>
        <begin position="12"/>
        <end position="34"/>
    </location>
</feature>
<dbReference type="Proteomes" id="UP000310708">
    <property type="component" value="Unassembled WGS sequence"/>
</dbReference>
<evidence type="ECO:0000313" key="3">
    <source>
        <dbReference type="EMBL" id="TIB97850.1"/>
    </source>
</evidence>
<dbReference type="Proteomes" id="UP000305647">
    <property type="component" value="Unassembled WGS sequence"/>
</dbReference>
<dbReference type="Proteomes" id="UP000305362">
    <property type="component" value="Unassembled WGS sequence"/>
</dbReference>
<dbReference type="OrthoDB" id="2117453at2759"/>
<name>A0A4T0NXU0_9BASI</name>
<feature type="transmembrane region" description="Helical" evidence="1">
    <location>
        <begin position="83"/>
        <end position="108"/>
    </location>
</feature>
<dbReference type="OMA" id="SHVRRGH"/>
<evidence type="ECO:0000313" key="6">
    <source>
        <dbReference type="EMBL" id="TIC62817.1"/>
    </source>
</evidence>
<keyword evidence="1" id="KW-0812">Transmembrane</keyword>
<evidence type="ECO:0000313" key="10">
    <source>
        <dbReference type="Proteomes" id="UP000307169"/>
    </source>
</evidence>
<evidence type="ECO:0000256" key="1">
    <source>
        <dbReference type="SAM" id="Phobius"/>
    </source>
</evidence>
<dbReference type="EMBL" id="SPRO01000039">
    <property type="protein sequence ID" value="TIC28457.1"/>
    <property type="molecule type" value="Genomic_DNA"/>
</dbReference>
<feature type="transmembrane region" description="Helical" evidence="1">
    <location>
        <begin position="128"/>
        <end position="153"/>
    </location>
</feature>